<keyword evidence="3" id="KW-1003">Cell membrane</keyword>
<sequence length="309" mass="33956">MSTGTLDRASSTVPASSRVAAFVDRRIGWILVLPTAAAVVLVCIFPLIQAVQISFQDNKLRNPSPQFIGLDNYQALLSDPAVWHSLWISAVFVGLSVLFSYVIGLGLAVLLNRPMRGRGLVRAAIIIPWAVPAFVAALVWAWMYNDQFGIINSMLNDVGVDNPPTWLDQTWALLSLIVVMVWKSFPFQFVMLLAGLQSIPKELYESASVDGAGKWRQFFSITLPMLRPVSSIAILLAAINAFHYFPIPWIMTQGGPSKATDVIPVATYNIAFNAGDLGYGSAAAVFMFLVILLAALPFLRSYYRELKQS</sequence>
<protein>
    <submittedName>
        <fullName evidence="9">Sugar ABC transporter permease</fullName>
    </submittedName>
</protein>
<dbReference type="PANTHER" id="PTHR30193">
    <property type="entry name" value="ABC TRANSPORTER PERMEASE PROTEIN"/>
    <property type="match status" value="1"/>
</dbReference>
<dbReference type="AlphaFoldDB" id="A0A938YS93"/>
<feature type="transmembrane region" description="Helical" evidence="7">
    <location>
        <begin position="27"/>
        <end position="48"/>
    </location>
</feature>
<dbReference type="RefSeq" id="WP_205258063.1">
    <property type="nucleotide sequence ID" value="NZ_BAAAPV010000002.1"/>
</dbReference>
<evidence type="ECO:0000256" key="5">
    <source>
        <dbReference type="ARBA" id="ARBA00022989"/>
    </source>
</evidence>
<dbReference type="InterPro" id="IPR000515">
    <property type="entry name" value="MetI-like"/>
</dbReference>
<keyword evidence="4 7" id="KW-0812">Transmembrane</keyword>
<reference evidence="9" key="1">
    <citation type="submission" date="2021-01" db="EMBL/GenBank/DDBJ databases">
        <title>KCTC 19127 draft genome.</title>
        <authorList>
            <person name="An D."/>
        </authorList>
    </citation>
    <scope>NUCLEOTIDE SEQUENCE</scope>
    <source>
        <strain evidence="9">KCTC 19127</strain>
    </source>
</reference>
<keyword evidence="6 7" id="KW-0472">Membrane</keyword>
<evidence type="ECO:0000313" key="9">
    <source>
        <dbReference type="EMBL" id="MBM9477940.1"/>
    </source>
</evidence>
<evidence type="ECO:0000259" key="8">
    <source>
        <dbReference type="PROSITE" id="PS50928"/>
    </source>
</evidence>
<comment type="subcellular location">
    <subcellularLocation>
        <location evidence="1 7">Cell membrane</location>
        <topology evidence="1 7">Multi-pass membrane protein</topology>
    </subcellularLocation>
</comment>
<dbReference type="SUPFAM" id="SSF161098">
    <property type="entry name" value="MetI-like"/>
    <property type="match status" value="1"/>
</dbReference>
<dbReference type="EMBL" id="JAERWL010000014">
    <property type="protein sequence ID" value="MBM9477940.1"/>
    <property type="molecule type" value="Genomic_DNA"/>
</dbReference>
<organism evidence="9 10">
    <name type="scientific">Nakamurella flavida</name>
    <dbReference type="NCBI Taxonomy" id="363630"/>
    <lineage>
        <taxon>Bacteria</taxon>
        <taxon>Bacillati</taxon>
        <taxon>Actinomycetota</taxon>
        <taxon>Actinomycetes</taxon>
        <taxon>Nakamurellales</taxon>
        <taxon>Nakamurellaceae</taxon>
        <taxon>Nakamurella</taxon>
    </lineage>
</organism>
<feature type="domain" description="ABC transmembrane type-1" evidence="8">
    <location>
        <begin position="86"/>
        <end position="300"/>
    </location>
</feature>
<evidence type="ECO:0000256" key="1">
    <source>
        <dbReference type="ARBA" id="ARBA00004651"/>
    </source>
</evidence>
<feature type="transmembrane region" description="Helical" evidence="7">
    <location>
        <begin position="86"/>
        <end position="111"/>
    </location>
</feature>
<dbReference type="Proteomes" id="UP000663801">
    <property type="component" value="Unassembled WGS sequence"/>
</dbReference>
<dbReference type="CDD" id="cd06261">
    <property type="entry name" value="TM_PBP2"/>
    <property type="match status" value="1"/>
</dbReference>
<comment type="similarity">
    <text evidence="7">Belongs to the binding-protein-dependent transport system permease family.</text>
</comment>
<evidence type="ECO:0000256" key="2">
    <source>
        <dbReference type="ARBA" id="ARBA00022448"/>
    </source>
</evidence>
<dbReference type="PROSITE" id="PS50928">
    <property type="entry name" value="ABC_TM1"/>
    <property type="match status" value="1"/>
</dbReference>
<dbReference type="InterPro" id="IPR051393">
    <property type="entry name" value="ABC_transporter_permease"/>
</dbReference>
<evidence type="ECO:0000256" key="6">
    <source>
        <dbReference type="ARBA" id="ARBA00023136"/>
    </source>
</evidence>
<evidence type="ECO:0000256" key="4">
    <source>
        <dbReference type="ARBA" id="ARBA00022692"/>
    </source>
</evidence>
<evidence type="ECO:0000313" key="10">
    <source>
        <dbReference type="Proteomes" id="UP000663801"/>
    </source>
</evidence>
<evidence type="ECO:0000256" key="3">
    <source>
        <dbReference type="ARBA" id="ARBA00022475"/>
    </source>
</evidence>
<dbReference type="PANTHER" id="PTHR30193:SF37">
    <property type="entry name" value="INNER MEMBRANE ABC TRANSPORTER PERMEASE PROTEIN YCJO"/>
    <property type="match status" value="1"/>
</dbReference>
<gene>
    <name evidence="9" type="ORF">JL107_15940</name>
</gene>
<dbReference type="GO" id="GO:0005886">
    <property type="term" value="C:plasma membrane"/>
    <property type="evidence" value="ECO:0007669"/>
    <property type="project" value="UniProtKB-SubCell"/>
</dbReference>
<keyword evidence="2 7" id="KW-0813">Transport</keyword>
<feature type="transmembrane region" description="Helical" evidence="7">
    <location>
        <begin position="225"/>
        <end position="245"/>
    </location>
</feature>
<accession>A0A938YS93</accession>
<feature type="transmembrane region" description="Helical" evidence="7">
    <location>
        <begin position="277"/>
        <end position="299"/>
    </location>
</feature>
<dbReference type="GO" id="GO:0055085">
    <property type="term" value="P:transmembrane transport"/>
    <property type="evidence" value="ECO:0007669"/>
    <property type="project" value="InterPro"/>
</dbReference>
<keyword evidence="5 7" id="KW-1133">Transmembrane helix</keyword>
<feature type="transmembrane region" description="Helical" evidence="7">
    <location>
        <begin position="123"/>
        <end position="144"/>
    </location>
</feature>
<comment type="caution">
    <text evidence="9">The sequence shown here is derived from an EMBL/GenBank/DDBJ whole genome shotgun (WGS) entry which is preliminary data.</text>
</comment>
<evidence type="ECO:0000256" key="7">
    <source>
        <dbReference type="RuleBase" id="RU363032"/>
    </source>
</evidence>
<feature type="transmembrane region" description="Helical" evidence="7">
    <location>
        <begin position="171"/>
        <end position="196"/>
    </location>
</feature>
<name>A0A938YS93_9ACTN</name>
<dbReference type="InterPro" id="IPR035906">
    <property type="entry name" value="MetI-like_sf"/>
</dbReference>
<dbReference type="Pfam" id="PF00528">
    <property type="entry name" value="BPD_transp_1"/>
    <property type="match status" value="1"/>
</dbReference>
<proteinExistence type="inferred from homology"/>
<dbReference type="Gene3D" id="1.10.3720.10">
    <property type="entry name" value="MetI-like"/>
    <property type="match status" value="1"/>
</dbReference>
<keyword evidence="10" id="KW-1185">Reference proteome</keyword>